<dbReference type="RefSeq" id="WP_068279885.1">
    <property type="nucleotide sequence ID" value="NZ_CP014873.1"/>
</dbReference>
<proteinExistence type="predicted"/>
<dbReference type="PANTHER" id="PTHR43877">
    <property type="entry name" value="AMINOALKYLPHOSPHONATE N-ACETYLTRANSFERASE-RELATED-RELATED"/>
    <property type="match status" value="1"/>
</dbReference>
<protein>
    <submittedName>
        <fullName evidence="3">Acetyltransferase</fullName>
    </submittedName>
</protein>
<name>A0A192H0D6_9LACO</name>
<dbReference type="GO" id="GO:0016747">
    <property type="term" value="F:acyltransferase activity, transferring groups other than amino-acyl groups"/>
    <property type="evidence" value="ECO:0007669"/>
    <property type="project" value="InterPro"/>
</dbReference>
<dbReference type="PANTHER" id="PTHR43877:SF2">
    <property type="entry name" value="AMINOALKYLPHOSPHONATE N-ACETYLTRANSFERASE-RELATED"/>
    <property type="match status" value="1"/>
</dbReference>
<evidence type="ECO:0000256" key="1">
    <source>
        <dbReference type="ARBA" id="ARBA00022679"/>
    </source>
</evidence>
<dbReference type="GeneID" id="42980780"/>
<keyword evidence="4" id="KW-1185">Reference proteome</keyword>
<dbReference type="Pfam" id="PF00583">
    <property type="entry name" value="Acetyltransf_1"/>
    <property type="match status" value="1"/>
</dbReference>
<dbReference type="OrthoDB" id="7205533at2"/>
<dbReference type="Gene3D" id="3.40.630.30">
    <property type="match status" value="1"/>
</dbReference>
<dbReference type="PROSITE" id="PS51186">
    <property type="entry name" value="GNAT"/>
    <property type="match status" value="1"/>
</dbReference>
<dbReference type="InterPro" id="IPR000182">
    <property type="entry name" value="GNAT_dom"/>
</dbReference>
<reference evidence="3 4" key="1">
    <citation type="submission" date="2016-03" db="EMBL/GenBank/DDBJ databases">
        <title>Pediococcus and Lactobacillus from brewery environment - whole genome sequencing and assembly.</title>
        <authorList>
            <person name="Behr J."/>
            <person name="Geissler A.J."/>
            <person name="Vogel R.F."/>
        </authorList>
    </citation>
    <scope>NUCLEOTIDE SEQUENCE [LARGE SCALE GENOMIC DNA]</scope>
    <source>
        <strain evidence="3 4">TMW 1.1989</strain>
    </source>
</reference>
<dbReference type="CDD" id="cd04301">
    <property type="entry name" value="NAT_SF"/>
    <property type="match status" value="1"/>
</dbReference>
<evidence type="ECO:0000313" key="4">
    <source>
        <dbReference type="Proteomes" id="UP000078582"/>
    </source>
</evidence>
<organism evidence="3 4">
    <name type="scientific">Loigolactobacillus backii</name>
    <dbReference type="NCBI Taxonomy" id="375175"/>
    <lineage>
        <taxon>Bacteria</taxon>
        <taxon>Bacillati</taxon>
        <taxon>Bacillota</taxon>
        <taxon>Bacilli</taxon>
        <taxon>Lactobacillales</taxon>
        <taxon>Lactobacillaceae</taxon>
        <taxon>Loigolactobacillus</taxon>
    </lineage>
</organism>
<accession>A0A192H0D6</accession>
<dbReference type="InterPro" id="IPR016181">
    <property type="entry name" value="Acyl_CoA_acyltransferase"/>
</dbReference>
<dbReference type="AlphaFoldDB" id="A0A192H0D6"/>
<keyword evidence="2" id="KW-0012">Acyltransferase</keyword>
<keyword evidence="1 3" id="KW-0808">Transferase</keyword>
<evidence type="ECO:0000256" key="2">
    <source>
        <dbReference type="ARBA" id="ARBA00023315"/>
    </source>
</evidence>
<sequence length="180" mass="20680">MAEVKLRKINLTDIETLQQLSQETFTDTYKAQNTPENLATYLASAYNLPKLKRELATPLAQFYFAYVDHQLAGYLKVNQGGAQTENMGATTLEVERIYVRPAFKRHGLGSRFIQQACEVAEQLGKSKIWLGVWEHNLIAQQFYTKLGFVHTSRHTFWLGTDQQTDFIMEKTLKTAENDQK</sequence>
<dbReference type="EMBL" id="CP014873">
    <property type="protein sequence ID" value="ANK61426.1"/>
    <property type="molecule type" value="Genomic_DNA"/>
</dbReference>
<dbReference type="SUPFAM" id="SSF55729">
    <property type="entry name" value="Acyl-CoA N-acyltransferases (Nat)"/>
    <property type="match status" value="1"/>
</dbReference>
<dbReference type="Proteomes" id="UP000078582">
    <property type="component" value="Chromosome"/>
</dbReference>
<dbReference type="InterPro" id="IPR050832">
    <property type="entry name" value="Bact_Acetyltransf"/>
</dbReference>
<gene>
    <name evidence="3" type="ORF">AYR53_00825</name>
</gene>
<evidence type="ECO:0000313" key="3">
    <source>
        <dbReference type="EMBL" id="ANK61426.1"/>
    </source>
</evidence>
<dbReference type="STRING" id="375175.AYR53_00825"/>